<accession>A0A085JF76</accession>
<sequence>MWQAPAPDSVKRWPLPGSNVPYPYWQVCEPEIESGIFMNFQRHGIAIR</sequence>
<evidence type="ECO:0000313" key="2">
    <source>
        <dbReference type="Proteomes" id="UP000028602"/>
    </source>
</evidence>
<name>A0A085JF76_9GAMM</name>
<dbReference type="AlphaFoldDB" id="A0A085JF76"/>
<comment type="caution">
    <text evidence="1">The sequence shown here is derived from an EMBL/GenBank/DDBJ whole genome shotgun (WGS) entry which is preliminary data.</text>
</comment>
<gene>
    <name evidence="1" type="ORF">GTPT_1908</name>
</gene>
<reference evidence="1 2" key="1">
    <citation type="submission" date="2014-05" db="EMBL/GenBank/DDBJ databases">
        <title>ATOL: Assembling a taxonomically balanced genome-scale reconstruction of the evolutionary history of the Enterobacteriaceae.</title>
        <authorList>
            <person name="Plunkett G.III."/>
            <person name="Neeno-Eckwall E.C."/>
            <person name="Glasner J.D."/>
            <person name="Perna N.T."/>
        </authorList>
    </citation>
    <scope>NUCLEOTIDE SEQUENCE [LARGE SCALE GENOMIC DNA]</scope>
    <source>
        <strain evidence="1 2">ATCC 33301</strain>
    </source>
</reference>
<protein>
    <submittedName>
        <fullName evidence="1">Uncharacterized protein</fullName>
    </submittedName>
</protein>
<proteinExistence type="predicted"/>
<dbReference type="Proteomes" id="UP000028602">
    <property type="component" value="Unassembled WGS sequence"/>
</dbReference>
<organism evidence="1 2">
    <name type="scientific">Tatumella ptyseos ATCC 33301</name>
    <dbReference type="NCBI Taxonomy" id="1005995"/>
    <lineage>
        <taxon>Bacteria</taxon>
        <taxon>Pseudomonadati</taxon>
        <taxon>Pseudomonadota</taxon>
        <taxon>Gammaproteobacteria</taxon>
        <taxon>Enterobacterales</taxon>
        <taxon>Erwiniaceae</taxon>
        <taxon>Tatumella</taxon>
    </lineage>
</organism>
<evidence type="ECO:0000313" key="1">
    <source>
        <dbReference type="EMBL" id="KFD19122.1"/>
    </source>
</evidence>
<keyword evidence="2" id="KW-1185">Reference proteome</keyword>
<dbReference type="EMBL" id="JMPR01000033">
    <property type="protein sequence ID" value="KFD19122.1"/>
    <property type="molecule type" value="Genomic_DNA"/>
</dbReference>